<dbReference type="GO" id="GO:0003677">
    <property type="term" value="F:DNA binding"/>
    <property type="evidence" value="ECO:0007669"/>
    <property type="project" value="UniProtKB-KW"/>
</dbReference>
<accession>A0A919AR99</accession>
<dbReference type="Proteomes" id="UP000630923">
    <property type="component" value="Unassembled WGS sequence"/>
</dbReference>
<dbReference type="PROSITE" id="PS50943">
    <property type="entry name" value="HTH_CROC1"/>
    <property type="match status" value="1"/>
</dbReference>
<dbReference type="InterPro" id="IPR010982">
    <property type="entry name" value="Lambda_DNA-bd_dom_sf"/>
</dbReference>
<keyword evidence="1" id="KW-0238">DNA-binding</keyword>
<dbReference type="InterPro" id="IPR001387">
    <property type="entry name" value="Cro/C1-type_HTH"/>
</dbReference>
<dbReference type="GO" id="GO:0005829">
    <property type="term" value="C:cytosol"/>
    <property type="evidence" value="ECO:0007669"/>
    <property type="project" value="TreeGrafter"/>
</dbReference>
<name>A0A919AR99_9PROT</name>
<dbReference type="InterPro" id="IPR014710">
    <property type="entry name" value="RmlC-like_jellyroll"/>
</dbReference>
<dbReference type="InterPro" id="IPR011051">
    <property type="entry name" value="RmlC_Cupin_sf"/>
</dbReference>
<evidence type="ECO:0000313" key="3">
    <source>
        <dbReference type="EMBL" id="GHF20610.1"/>
    </source>
</evidence>
<dbReference type="RefSeq" id="WP_191251286.1">
    <property type="nucleotide sequence ID" value="NZ_BNCI01000001.1"/>
</dbReference>
<dbReference type="SMART" id="SM00530">
    <property type="entry name" value="HTH_XRE"/>
    <property type="match status" value="1"/>
</dbReference>
<organism evidence="3 4">
    <name type="scientific">Kordiimonas sediminis</name>
    <dbReference type="NCBI Taxonomy" id="1735581"/>
    <lineage>
        <taxon>Bacteria</taxon>
        <taxon>Pseudomonadati</taxon>
        <taxon>Pseudomonadota</taxon>
        <taxon>Alphaproteobacteria</taxon>
        <taxon>Kordiimonadales</taxon>
        <taxon>Kordiimonadaceae</taxon>
        <taxon>Kordiimonas</taxon>
    </lineage>
</organism>
<dbReference type="Pfam" id="PF01381">
    <property type="entry name" value="HTH_3"/>
    <property type="match status" value="1"/>
</dbReference>
<sequence length="179" mass="19441">MDVGRQIRKIRQSRGMSQRELAKISGVSNGTISVLEKSQSDPSVGLLRRILDGLDISIAEFFADETSEPATYFFAKEDFVNIGTGKVQYLQMGKSSKGRMLQMIKEVSAPGTSSGAAALSHPGEEAGIIISGRMEVTVGDERRILGPGDGYYFDSTLPHRFRTIGDEECCLISACTPPF</sequence>
<dbReference type="PANTHER" id="PTHR46797:SF11">
    <property type="entry name" value="HTH-TYPE TRANSCRIPTIONAL REGULATOR PUUR"/>
    <property type="match status" value="1"/>
</dbReference>
<evidence type="ECO:0000313" key="4">
    <source>
        <dbReference type="Proteomes" id="UP000630923"/>
    </source>
</evidence>
<dbReference type="SUPFAM" id="SSF51182">
    <property type="entry name" value="RmlC-like cupins"/>
    <property type="match status" value="1"/>
</dbReference>
<dbReference type="CDD" id="cd00093">
    <property type="entry name" value="HTH_XRE"/>
    <property type="match status" value="1"/>
</dbReference>
<comment type="caution">
    <text evidence="3">The sequence shown here is derived from an EMBL/GenBank/DDBJ whole genome shotgun (WGS) entry which is preliminary data.</text>
</comment>
<feature type="domain" description="HTH cro/C1-type" evidence="2">
    <location>
        <begin position="7"/>
        <end position="61"/>
    </location>
</feature>
<evidence type="ECO:0000256" key="1">
    <source>
        <dbReference type="ARBA" id="ARBA00023125"/>
    </source>
</evidence>
<evidence type="ECO:0000259" key="2">
    <source>
        <dbReference type="PROSITE" id="PS50943"/>
    </source>
</evidence>
<dbReference type="InterPro" id="IPR013096">
    <property type="entry name" value="Cupin_2"/>
</dbReference>
<dbReference type="PANTHER" id="PTHR46797">
    <property type="entry name" value="HTH-TYPE TRANSCRIPTIONAL REGULATOR"/>
    <property type="match status" value="1"/>
</dbReference>
<dbReference type="Pfam" id="PF07883">
    <property type="entry name" value="Cupin_2"/>
    <property type="match status" value="1"/>
</dbReference>
<dbReference type="AlphaFoldDB" id="A0A919AR99"/>
<dbReference type="InterPro" id="IPR050807">
    <property type="entry name" value="TransReg_Diox_bact_type"/>
</dbReference>
<reference evidence="3" key="1">
    <citation type="journal article" date="2014" name="Int. J. Syst. Evol. Microbiol.">
        <title>Complete genome sequence of Corynebacterium casei LMG S-19264T (=DSM 44701T), isolated from a smear-ripened cheese.</title>
        <authorList>
            <consortium name="US DOE Joint Genome Institute (JGI-PGF)"/>
            <person name="Walter F."/>
            <person name="Albersmeier A."/>
            <person name="Kalinowski J."/>
            <person name="Ruckert C."/>
        </authorList>
    </citation>
    <scope>NUCLEOTIDE SEQUENCE</scope>
    <source>
        <strain evidence="3">KCTC 42590</strain>
    </source>
</reference>
<dbReference type="GO" id="GO:0003700">
    <property type="term" value="F:DNA-binding transcription factor activity"/>
    <property type="evidence" value="ECO:0007669"/>
    <property type="project" value="TreeGrafter"/>
</dbReference>
<proteinExistence type="predicted"/>
<keyword evidence="4" id="KW-1185">Reference proteome</keyword>
<dbReference type="Gene3D" id="1.10.260.40">
    <property type="entry name" value="lambda repressor-like DNA-binding domains"/>
    <property type="match status" value="1"/>
</dbReference>
<protein>
    <submittedName>
        <fullName evidence="3">XRE family transcriptional regulator</fullName>
    </submittedName>
</protein>
<dbReference type="Gene3D" id="2.60.120.10">
    <property type="entry name" value="Jelly Rolls"/>
    <property type="match status" value="1"/>
</dbReference>
<dbReference type="EMBL" id="BNCI01000001">
    <property type="protein sequence ID" value="GHF20610.1"/>
    <property type="molecule type" value="Genomic_DNA"/>
</dbReference>
<reference evidence="3" key="2">
    <citation type="submission" date="2020-09" db="EMBL/GenBank/DDBJ databases">
        <authorList>
            <person name="Sun Q."/>
            <person name="Kim S."/>
        </authorList>
    </citation>
    <scope>NUCLEOTIDE SEQUENCE</scope>
    <source>
        <strain evidence="3">KCTC 42590</strain>
    </source>
</reference>
<gene>
    <name evidence="3" type="ORF">GCM10017044_14380</name>
</gene>
<dbReference type="CDD" id="cd02209">
    <property type="entry name" value="cupin_XRE_C"/>
    <property type="match status" value="1"/>
</dbReference>
<dbReference type="SUPFAM" id="SSF47413">
    <property type="entry name" value="lambda repressor-like DNA-binding domains"/>
    <property type="match status" value="1"/>
</dbReference>